<protein>
    <submittedName>
        <fullName evidence="1">Uncharacterized protein</fullName>
    </submittedName>
</protein>
<evidence type="ECO:0000313" key="1">
    <source>
        <dbReference type="EMBL" id="JAT11687.1"/>
    </source>
</evidence>
<accession>A0A1B6KJQ0</accession>
<dbReference type="EMBL" id="GEBQ01011612">
    <property type="protein sequence ID" value="JAT28365.1"/>
    <property type="molecule type" value="Transcribed_RNA"/>
</dbReference>
<sequence>MGEKNRIDELQEKLTETLVDLNHKRKEMPQRCISVLDKNLELQKLQSENIIVLPKTGAKKLTCKYFTDEPLDVTLKIPKAQMEINEFPATISQIKEDQENLFKVIQMCQKKNPFMNF</sequence>
<proteinExistence type="predicted"/>
<name>A0A1B6KJQ0_9HEMI</name>
<dbReference type="EMBL" id="GEBQ01028290">
    <property type="protein sequence ID" value="JAT11687.1"/>
    <property type="molecule type" value="Transcribed_RNA"/>
</dbReference>
<reference evidence="1" key="1">
    <citation type="submission" date="2015-11" db="EMBL/GenBank/DDBJ databases">
        <title>De novo transcriptome assembly of four potential Pierce s Disease insect vectors from Arizona vineyards.</title>
        <authorList>
            <person name="Tassone E.E."/>
        </authorList>
    </citation>
    <scope>NUCLEOTIDE SEQUENCE</scope>
</reference>
<evidence type="ECO:0000313" key="2">
    <source>
        <dbReference type="EMBL" id="JAT28365.1"/>
    </source>
</evidence>
<gene>
    <name evidence="1" type="ORF">g.8779</name>
    <name evidence="2" type="ORF">g.8780</name>
</gene>
<organism evidence="1">
    <name type="scientific">Graphocephala atropunctata</name>
    <dbReference type="NCBI Taxonomy" id="36148"/>
    <lineage>
        <taxon>Eukaryota</taxon>
        <taxon>Metazoa</taxon>
        <taxon>Ecdysozoa</taxon>
        <taxon>Arthropoda</taxon>
        <taxon>Hexapoda</taxon>
        <taxon>Insecta</taxon>
        <taxon>Pterygota</taxon>
        <taxon>Neoptera</taxon>
        <taxon>Paraneoptera</taxon>
        <taxon>Hemiptera</taxon>
        <taxon>Auchenorrhyncha</taxon>
        <taxon>Membracoidea</taxon>
        <taxon>Cicadellidae</taxon>
        <taxon>Cicadellinae</taxon>
        <taxon>Cicadellini</taxon>
        <taxon>Graphocephala</taxon>
    </lineage>
</organism>
<dbReference type="AlphaFoldDB" id="A0A1B6KJQ0"/>